<dbReference type="AlphaFoldDB" id="A0A3R9RUG5"/>
<evidence type="ECO:0000256" key="2">
    <source>
        <dbReference type="SAM" id="Phobius"/>
    </source>
</evidence>
<organism evidence="3 4">
    <name type="scientific">Candidatus Methanodesulfokora washburnensis</name>
    <dbReference type="NCBI Taxonomy" id="2478471"/>
    <lineage>
        <taxon>Archaea</taxon>
        <taxon>Thermoproteota</taxon>
        <taxon>Candidatus Korarchaeia</taxon>
        <taxon>Candidatus Korarchaeia incertae sedis</taxon>
        <taxon>Candidatus Methanodesulfokora</taxon>
    </lineage>
</organism>
<proteinExistence type="predicted"/>
<dbReference type="Proteomes" id="UP000277582">
    <property type="component" value="Unassembled WGS sequence"/>
</dbReference>
<keyword evidence="4" id="KW-1185">Reference proteome</keyword>
<evidence type="ECO:0000313" key="3">
    <source>
        <dbReference type="EMBL" id="RSN79115.1"/>
    </source>
</evidence>
<name>A0A3R9RUG5_9CREN</name>
<evidence type="ECO:0000256" key="1">
    <source>
        <dbReference type="SAM" id="MobiDB-lite"/>
    </source>
</evidence>
<accession>A0A3R9RUG5</accession>
<feature type="compositionally biased region" description="Low complexity" evidence="1">
    <location>
        <begin position="122"/>
        <end position="134"/>
    </location>
</feature>
<sequence>MRMPVLIVLVLASLFVISALITKAGVPVAVYGYIYMPDGSPAAGASVRVSGGGDSKSTTAGGSGGYSVTLNADKVPTSVSVSASKGDCSASASRSNVEGAVRIDLTLRCPTPPPTPTPSPGSQPSSSTSRPLSSEGEKGNASSQLKAESADLVTFLRISIREEIYHVNDTITVNGSITPPFKTKVELVFVKPSGKEFSVFVETDEKGAFSYKFKTNETGRWKVYARFPGIKGYLPSVTDMMSFLVKDFALINYNCSLQGRKLVVNGNVLPADPSLRVQLLISLDNESWAVLREASAGNGSFSFSFTTGICGTFKLKVASTETGNLDRSEGREIQVVIPCPKTEIMRNITAPKENITASNTTNLPSRGALDLPVTAISSFIVGFIIAALVMRRRYA</sequence>
<comment type="caution">
    <text evidence="3">The sequence shown here is derived from an EMBL/GenBank/DDBJ whole genome shotgun (WGS) entry which is preliminary data.</text>
</comment>
<feature type="transmembrane region" description="Helical" evidence="2">
    <location>
        <begin position="371"/>
        <end position="390"/>
    </location>
</feature>
<keyword evidence="2" id="KW-0812">Transmembrane</keyword>
<protein>
    <submittedName>
        <fullName evidence="3">Uncharacterized protein</fullName>
    </submittedName>
</protein>
<dbReference type="EMBL" id="RCOS01000001">
    <property type="protein sequence ID" value="RSN79115.1"/>
    <property type="molecule type" value="Genomic_DNA"/>
</dbReference>
<keyword evidence="2" id="KW-1133">Transmembrane helix</keyword>
<feature type="region of interest" description="Disordered" evidence="1">
    <location>
        <begin position="44"/>
        <end position="67"/>
    </location>
</feature>
<gene>
    <name evidence="3" type="ORF">D6D85_00010</name>
</gene>
<keyword evidence="2" id="KW-0472">Membrane</keyword>
<dbReference type="RefSeq" id="WP_125669988.1">
    <property type="nucleotide sequence ID" value="NZ_RCOS01000001.1"/>
</dbReference>
<feature type="region of interest" description="Disordered" evidence="1">
    <location>
        <begin position="106"/>
        <end position="145"/>
    </location>
</feature>
<feature type="compositionally biased region" description="Polar residues" evidence="1">
    <location>
        <begin position="55"/>
        <end position="67"/>
    </location>
</feature>
<reference evidence="3 4" key="1">
    <citation type="submission" date="2018-10" db="EMBL/GenBank/DDBJ databases">
        <title>Co-occurring genomic capacity for anaerobic methane metabolism and dissimilatory sulfite reduction discovered in the Korarchaeota.</title>
        <authorList>
            <person name="Mckay L.J."/>
            <person name="Dlakic M."/>
            <person name="Fields M.W."/>
            <person name="Delmont T.O."/>
            <person name="Eren A.M."/>
            <person name="Jay Z.J."/>
            <person name="Klingelsmith K.B."/>
            <person name="Rusch D.B."/>
            <person name="Inskeep W.P."/>
        </authorList>
    </citation>
    <scope>NUCLEOTIDE SEQUENCE [LARGE SCALE GENOMIC DNA]</scope>
    <source>
        <strain evidence="3 4">MDKW</strain>
    </source>
</reference>
<evidence type="ECO:0000313" key="4">
    <source>
        <dbReference type="Proteomes" id="UP000277582"/>
    </source>
</evidence>
<feature type="compositionally biased region" description="Pro residues" evidence="1">
    <location>
        <begin position="110"/>
        <end position="121"/>
    </location>
</feature>